<name>A0ABP6QFG4_9ACTN</name>
<keyword evidence="3" id="KW-1185">Reference proteome</keyword>
<organism evidence="2 3">
    <name type="scientific">Actinocorallia longicatena</name>
    <dbReference type="NCBI Taxonomy" id="111803"/>
    <lineage>
        <taxon>Bacteria</taxon>
        <taxon>Bacillati</taxon>
        <taxon>Actinomycetota</taxon>
        <taxon>Actinomycetes</taxon>
        <taxon>Streptosporangiales</taxon>
        <taxon>Thermomonosporaceae</taxon>
        <taxon>Actinocorallia</taxon>
    </lineage>
</organism>
<keyword evidence="1" id="KW-0732">Signal</keyword>
<accession>A0ABP6QFG4</accession>
<feature type="signal peptide" evidence="1">
    <location>
        <begin position="1"/>
        <end position="24"/>
    </location>
</feature>
<evidence type="ECO:0000313" key="2">
    <source>
        <dbReference type="EMBL" id="GAA3218829.1"/>
    </source>
</evidence>
<comment type="caution">
    <text evidence="2">The sequence shown here is derived from an EMBL/GenBank/DDBJ whole genome shotgun (WGS) entry which is preliminary data.</text>
</comment>
<feature type="chain" id="PRO_5047476360" description="Secreted protein" evidence="1">
    <location>
        <begin position="25"/>
        <end position="211"/>
    </location>
</feature>
<dbReference type="EMBL" id="BAAAUV010000010">
    <property type="protein sequence ID" value="GAA3218829.1"/>
    <property type="molecule type" value="Genomic_DNA"/>
</dbReference>
<evidence type="ECO:0000256" key="1">
    <source>
        <dbReference type="SAM" id="SignalP"/>
    </source>
</evidence>
<gene>
    <name evidence="2" type="ORF">GCM10010468_42540</name>
</gene>
<proteinExistence type="predicted"/>
<dbReference type="Proteomes" id="UP001501237">
    <property type="component" value="Unassembled WGS sequence"/>
</dbReference>
<protein>
    <recommendedName>
        <fullName evidence="4">Secreted protein</fullName>
    </recommendedName>
</protein>
<sequence>MRRFAIAASGAGAIALVFSTPAFAAGTWTATNAGPVTATSSNISFQDVTAGITANCTSGSAAGSVIASGSWPSGTAASLTSLSTSGCSGAGITFNLTANISAGSPWSLKITGPTSGGITPGSINGASVHATALGGLCSLDADGPGGANSHTGVINGSYNNNGTLTATGSTNIKLYNVSWGCLGIVKNGDVATLTGTFAVTGAGGVPVITAV</sequence>
<evidence type="ECO:0000313" key="3">
    <source>
        <dbReference type="Proteomes" id="UP001501237"/>
    </source>
</evidence>
<evidence type="ECO:0008006" key="4">
    <source>
        <dbReference type="Google" id="ProtNLM"/>
    </source>
</evidence>
<reference evidence="3" key="1">
    <citation type="journal article" date="2019" name="Int. J. Syst. Evol. Microbiol.">
        <title>The Global Catalogue of Microorganisms (GCM) 10K type strain sequencing project: providing services to taxonomists for standard genome sequencing and annotation.</title>
        <authorList>
            <consortium name="The Broad Institute Genomics Platform"/>
            <consortium name="The Broad Institute Genome Sequencing Center for Infectious Disease"/>
            <person name="Wu L."/>
            <person name="Ma J."/>
        </authorList>
    </citation>
    <scope>NUCLEOTIDE SEQUENCE [LARGE SCALE GENOMIC DNA]</scope>
    <source>
        <strain evidence="3">JCM 9377</strain>
    </source>
</reference>
<dbReference type="RefSeq" id="WP_344831018.1">
    <property type="nucleotide sequence ID" value="NZ_BAAAUV010000010.1"/>
</dbReference>